<comment type="caution">
    <text evidence="1">The sequence shown here is derived from an EMBL/GenBank/DDBJ whole genome shotgun (WGS) entry which is preliminary data.</text>
</comment>
<dbReference type="Proteomes" id="UP001281761">
    <property type="component" value="Unassembled WGS sequence"/>
</dbReference>
<evidence type="ECO:0000313" key="2">
    <source>
        <dbReference type="Proteomes" id="UP001281761"/>
    </source>
</evidence>
<evidence type="ECO:0000313" key="1">
    <source>
        <dbReference type="EMBL" id="KAK2945520.1"/>
    </source>
</evidence>
<reference evidence="1 2" key="1">
    <citation type="journal article" date="2022" name="bioRxiv">
        <title>Genomics of Preaxostyla Flagellates Illuminates Evolutionary Transitions and the Path Towards Mitochondrial Loss.</title>
        <authorList>
            <person name="Novak L.V.F."/>
            <person name="Treitli S.C."/>
            <person name="Pyrih J."/>
            <person name="Halakuc P."/>
            <person name="Pipaliya S.V."/>
            <person name="Vacek V."/>
            <person name="Brzon O."/>
            <person name="Soukal P."/>
            <person name="Eme L."/>
            <person name="Dacks J.B."/>
            <person name="Karnkowska A."/>
            <person name="Elias M."/>
            <person name="Hampl V."/>
        </authorList>
    </citation>
    <scope>NUCLEOTIDE SEQUENCE [LARGE SCALE GENOMIC DNA]</scope>
    <source>
        <strain evidence="1">NAU3</strain>
        <tissue evidence="1">Gut</tissue>
    </source>
</reference>
<organism evidence="1 2">
    <name type="scientific">Blattamonas nauphoetae</name>
    <dbReference type="NCBI Taxonomy" id="2049346"/>
    <lineage>
        <taxon>Eukaryota</taxon>
        <taxon>Metamonada</taxon>
        <taxon>Preaxostyla</taxon>
        <taxon>Oxymonadida</taxon>
        <taxon>Blattamonas</taxon>
    </lineage>
</organism>
<accession>A0ABQ9X5C6</accession>
<name>A0ABQ9X5C6_9EUKA</name>
<dbReference type="EMBL" id="JARBJD010000257">
    <property type="protein sequence ID" value="KAK2945520.1"/>
    <property type="molecule type" value="Genomic_DNA"/>
</dbReference>
<gene>
    <name evidence="1" type="ORF">BLNAU_19544</name>
</gene>
<proteinExistence type="predicted"/>
<protein>
    <submittedName>
        <fullName evidence="1">Uncharacterized protein</fullName>
    </submittedName>
</protein>
<sequence length="130" mass="14764">MPEQDLVNRPTISTVLLSYFFQNMTSSPVKPIDKESWCDRRQIVSGCDMTKSTNRIYGTLGMDINTGMDFLFKNTTFSNCLTNRVQSNAELPFNNEHFVTSGRKAYTSTNTYSSINFSFCTFRAMLFAGT</sequence>
<keyword evidence="2" id="KW-1185">Reference proteome</keyword>